<protein>
    <submittedName>
        <fullName evidence="1">Uncharacterized protein</fullName>
    </submittedName>
</protein>
<dbReference type="AlphaFoldDB" id="A0A238J0D0"/>
<proteinExistence type="predicted"/>
<gene>
    <name evidence="1" type="ORF">BOA8489_02193</name>
</gene>
<name>A0A238J0D0_9RHOB</name>
<reference evidence="1 2" key="1">
    <citation type="submission" date="2017-05" db="EMBL/GenBank/DDBJ databases">
        <authorList>
            <person name="Song R."/>
            <person name="Chenine A.L."/>
            <person name="Ruprecht R.M."/>
        </authorList>
    </citation>
    <scope>NUCLEOTIDE SEQUENCE [LARGE SCALE GENOMIC DNA]</scope>
    <source>
        <strain evidence="1 2">CECT 8489</strain>
    </source>
</reference>
<keyword evidence="2" id="KW-1185">Reference proteome</keyword>
<sequence>MTRTVTIFTSISTSRKWKADRPYARSMSFPMRYLIALLVLTTPAFAWEFSTVPVCTVSTATPQGAIELTYDPSKAEPYAIAVTRTATWDTSRVFGLQFSGANGLTITTDRQSIDGNTLTVRDRGFGNVLNGLQFNTTVTAFLGDKTVAFSLDGAAPEIARFRDCLAAPIA</sequence>
<evidence type="ECO:0000313" key="1">
    <source>
        <dbReference type="EMBL" id="SMX24077.1"/>
    </source>
</evidence>
<dbReference type="EMBL" id="FXXQ01000007">
    <property type="protein sequence ID" value="SMX24077.1"/>
    <property type="molecule type" value="Genomic_DNA"/>
</dbReference>
<organism evidence="1 2">
    <name type="scientific">Boseongicola aestuarii</name>
    <dbReference type="NCBI Taxonomy" id="1470561"/>
    <lineage>
        <taxon>Bacteria</taxon>
        <taxon>Pseudomonadati</taxon>
        <taxon>Pseudomonadota</taxon>
        <taxon>Alphaproteobacteria</taxon>
        <taxon>Rhodobacterales</taxon>
        <taxon>Paracoccaceae</taxon>
        <taxon>Boseongicola</taxon>
    </lineage>
</organism>
<dbReference type="Proteomes" id="UP000201838">
    <property type="component" value="Unassembled WGS sequence"/>
</dbReference>
<evidence type="ECO:0000313" key="2">
    <source>
        <dbReference type="Proteomes" id="UP000201838"/>
    </source>
</evidence>
<accession>A0A238J0D0</accession>